<dbReference type="InterPro" id="IPR018181">
    <property type="entry name" value="Heat_shock_70_CS"/>
</dbReference>
<evidence type="ECO:0000256" key="2">
    <source>
        <dbReference type="ARBA" id="ARBA00022741"/>
    </source>
</evidence>
<dbReference type="SUPFAM" id="SSF100920">
    <property type="entry name" value="Heat shock protein 70kD (HSP70), peptide-binding domain"/>
    <property type="match status" value="1"/>
</dbReference>
<comment type="caution">
    <text evidence="7">The sequence shown here is derived from an EMBL/GenBank/DDBJ whole genome shotgun (WGS) entry which is preliminary data.</text>
</comment>
<dbReference type="Gene3D" id="1.20.1270.10">
    <property type="match status" value="1"/>
</dbReference>
<evidence type="ECO:0000256" key="4">
    <source>
        <dbReference type="ARBA" id="ARBA00023186"/>
    </source>
</evidence>
<dbReference type="Gene3D" id="3.30.420.40">
    <property type="match status" value="2"/>
</dbReference>
<dbReference type="Proteomes" id="UP000608513">
    <property type="component" value="Unassembled WGS sequence"/>
</dbReference>
<dbReference type="InterPro" id="IPR029048">
    <property type="entry name" value="HSP70_C_sf"/>
</dbReference>
<accession>A0A923SF97</accession>
<comment type="function">
    <text evidence="5">Chaperone involved in the maturation of iron-sulfur cluster-containing proteins. Has a low intrinsic ATPase activity which is markedly stimulated by HscB.</text>
</comment>
<dbReference type="RefSeq" id="WP_187076458.1">
    <property type="nucleotide sequence ID" value="NZ_JACORT010000004.1"/>
</dbReference>
<keyword evidence="3 5" id="KW-0067">ATP-binding</keyword>
<dbReference type="PROSITE" id="PS00297">
    <property type="entry name" value="HSP70_1"/>
    <property type="match status" value="1"/>
</dbReference>
<name>A0A923SF97_9BURK</name>
<dbReference type="PRINTS" id="PR00301">
    <property type="entry name" value="HEATSHOCK70"/>
</dbReference>
<dbReference type="CDD" id="cd10236">
    <property type="entry name" value="ASKHA_NBD_HSP70_HscA"/>
    <property type="match status" value="1"/>
</dbReference>
<evidence type="ECO:0000313" key="8">
    <source>
        <dbReference type="Proteomes" id="UP000608513"/>
    </source>
</evidence>
<dbReference type="FunFam" id="3.30.420.40:FF:000046">
    <property type="entry name" value="Chaperone protein HscA"/>
    <property type="match status" value="1"/>
</dbReference>
<evidence type="ECO:0000256" key="3">
    <source>
        <dbReference type="ARBA" id="ARBA00022840"/>
    </source>
</evidence>
<sequence length="619" mass="66270">MSLLQISEPGASPDPHQRRIAVGIDLGTTHSLVAAVRNGVAECLPDAEGRVILPSVVRYLGNGRRQIGFDAQAAQSEDPENTIASAKRFMGRGIADIVNREKLPYRFADRPGMVTLHTREGEKSPVEVSAEILATLRFRAEDTFNDDLYGAVITVPAYFDEAQRQATKDAAQLAGIHVLRLINEPTAAAIAYGLDNGSEGLYAVYDLGGGTFDISILRLSQGVFEVVSTGGDSALGGDDYDRALADWLSRQAKLEAETPSEKAHIKMLARQVKEQLSDADTVTVNVALGGRAVDVRVSRKDFDLETGDLTARTMGAVRKALRDAKLTKDEVKGVVLVGGSTRMPQVRRAVADFFGHEPLTNLNPDEVVALGAAIQANQLAGNNPAGDLLLLDVIPLSLGIETMGGLVERIVPRNETIPTAKAQDFTTFKDGQTAMAIHVVQGERDLVADCRSLARFELRGIPPMAAGAARIRVTFTVDADGLLHVSAREQGSGVEAHVDVKPSYGLSDEQIAKMLQESFTTAEADMKARALTEARVDAERMILATQSALEADGDLLEAGERQEIDALVATLRETMKSSEDASVVEAAVQAVAKGTEAFAARRMNEGIRKALAGKNLEAI</sequence>
<gene>
    <name evidence="5 7" type="primary">hscA</name>
    <name evidence="7" type="ORF">H8N03_12245</name>
</gene>
<dbReference type="GO" id="GO:0005524">
    <property type="term" value="F:ATP binding"/>
    <property type="evidence" value="ECO:0007669"/>
    <property type="project" value="UniProtKB-KW"/>
</dbReference>
<evidence type="ECO:0000256" key="6">
    <source>
        <dbReference type="RuleBase" id="RU003322"/>
    </source>
</evidence>
<dbReference type="FunFam" id="2.60.34.10:FF:000005">
    <property type="entry name" value="Chaperone protein HscA homolog"/>
    <property type="match status" value="1"/>
</dbReference>
<dbReference type="GO" id="GO:0051082">
    <property type="term" value="F:unfolded protein binding"/>
    <property type="evidence" value="ECO:0007669"/>
    <property type="project" value="InterPro"/>
</dbReference>
<dbReference type="InterPro" id="IPR010236">
    <property type="entry name" value="ISC_FeS_clus_asmbl_HscA"/>
</dbReference>
<dbReference type="NCBIfam" id="NF003520">
    <property type="entry name" value="PRK05183.1"/>
    <property type="match status" value="1"/>
</dbReference>
<keyword evidence="2 5" id="KW-0547">Nucleotide-binding</keyword>
<dbReference type="PROSITE" id="PS01036">
    <property type="entry name" value="HSP70_3"/>
    <property type="match status" value="1"/>
</dbReference>
<dbReference type="NCBIfam" id="TIGR01991">
    <property type="entry name" value="HscA"/>
    <property type="match status" value="1"/>
</dbReference>
<dbReference type="GO" id="GO:0016887">
    <property type="term" value="F:ATP hydrolysis activity"/>
    <property type="evidence" value="ECO:0007669"/>
    <property type="project" value="UniProtKB-UniRule"/>
</dbReference>
<organism evidence="7 8">
    <name type="scientific">Ramlibacter cellulosilyticus</name>
    <dbReference type="NCBI Taxonomy" id="2764187"/>
    <lineage>
        <taxon>Bacteria</taxon>
        <taxon>Pseudomonadati</taxon>
        <taxon>Pseudomonadota</taxon>
        <taxon>Betaproteobacteria</taxon>
        <taxon>Burkholderiales</taxon>
        <taxon>Comamonadaceae</taxon>
        <taxon>Ramlibacter</taxon>
    </lineage>
</organism>
<dbReference type="InterPro" id="IPR043129">
    <property type="entry name" value="ATPase_NBD"/>
</dbReference>
<evidence type="ECO:0000256" key="5">
    <source>
        <dbReference type="HAMAP-Rule" id="MF_00679"/>
    </source>
</evidence>
<dbReference type="SUPFAM" id="SSF100934">
    <property type="entry name" value="Heat shock protein 70kD (HSP70), C-terminal subdomain"/>
    <property type="match status" value="1"/>
</dbReference>
<dbReference type="AlphaFoldDB" id="A0A923SF97"/>
<evidence type="ECO:0000256" key="1">
    <source>
        <dbReference type="ARBA" id="ARBA00007381"/>
    </source>
</evidence>
<dbReference type="Pfam" id="PF00012">
    <property type="entry name" value="HSP70"/>
    <property type="match status" value="1"/>
</dbReference>
<evidence type="ECO:0000313" key="7">
    <source>
        <dbReference type="EMBL" id="MBC5783717.1"/>
    </source>
</evidence>
<proteinExistence type="inferred from homology"/>
<keyword evidence="8" id="KW-1185">Reference proteome</keyword>
<dbReference type="PANTHER" id="PTHR19375">
    <property type="entry name" value="HEAT SHOCK PROTEIN 70KDA"/>
    <property type="match status" value="1"/>
</dbReference>
<reference evidence="7" key="1">
    <citation type="submission" date="2020-08" db="EMBL/GenBank/DDBJ databases">
        <title>Ramlibacter sp. USB13 16S ribosomal RNA gene genome sequencing and assembly.</title>
        <authorList>
            <person name="Kang M."/>
        </authorList>
    </citation>
    <scope>NUCLEOTIDE SEQUENCE</scope>
    <source>
        <strain evidence="7">USB13</strain>
    </source>
</reference>
<comment type="similarity">
    <text evidence="1 5 6">Belongs to the heat shock protein 70 family.</text>
</comment>
<dbReference type="HAMAP" id="MF_00679">
    <property type="entry name" value="HscA"/>
    <property type="match status" value="1"/>
</dbReference>
<dbReference type="EMBL" id="JACORT010000004">
    <property type="protein sequence ID" value="MBC5783717.1"/>
    <property type="molecule type" value="Genomic_DNA"/>
</dbReference>
<dbReference type="InterPro" id="IPR042039">
    <property type="entry name" value="HscA_NBD"/>
</dbReference>
<dbReference type="InterPro" id="IPR013126">
    <property type="entry name" value="Hsp_70_fam"/>
</dbReference>
<keyword evidence="4 5" id="KW-0143">Chaperone</keyword>
<dbReference type="Gene3D" id="2.60.34.10">
    <property type="entry name" value="Substrate Binding Domain Of DNAk, Chain A, domain 1"/>
    <property type="match status" value="1"/>
</dbReference>
<dbReference type="GO" id="GO:0140662">
    <property type="term" value="F:ATP-dependent protein folding chaperone"/>
    <property type="evidence" value="ECO:0007669"/>
    <property type="project" value="InterPro"/>
</dbReference>
<dbReference type="InterPro" id="IPR029047">
    <property type="entry name" value="HSP70_peptide-bd_sf"/>
</dbReference>
<dbReference type="Gene3D" id="3.90.640.10">
    <property type="entry name" value="Actin, Chain A, domain 4"/>
    <property type="match status" value="1"/>
</dbReference>
<protein>
    <recommendedName>
        <fullName evidence="5">Chaperone protein HscA homolog</fullName>
    </recommendedName>
</protein>
<dbReference type="SUPFAM" id="SSF53067">
    <property type="entry name" value="Actin-like ATPase domain"/>
    <property type="match status" value="2"/>
</dbReference>
<dbReference type="PROSITE" id="PS00329">
    <property type="entry name" value="HSP70_2"/>
    <property type="match status" value="1"/>
</dbReference>
<dbReference type="GO" id="GO:0016226">
    <property type="term" value="P:iron-sulfur cluster assembly"/>
    <property type="evidence" value="ECO:0007669"/>
    <property type="project" value="InterPro"/>
</dbReference>